<reference evidence="2 3" key="1">
    <citation type="submission" date="2019-03" db="EMBL/GenBank/DDBJ databases">
        <title>First draft genome of Liparis tanakae, snailfish: a comprehensive survey of snailfish specific genes.</title>
        <authorList>
            <person name="Kim W."/>
            <person name="Song I."/>
            <person name="Jeong J.-H."/>
            <person name="Kim D."/>
            <person name="Kim S."/>
            <person name="Ryu S."/>
            <person name="Song J.Y."/>
            <person name="Lee S.K."/>
        </authorList>
    </citation>
    <scope>NUCLEOTIDE SEQUENCE [LARGE SCALE GENOMIC DNA]</scope>
    <source>
        <tissue evidence="2">Muscle</tissue>
    </source>
</reference>
<comment type="caution">
    <text evidence="2">The sequence shown here is derived from an EMBL/GenBank/DDBJ whole genome shotgun (WGS) entry which is preliminary data.</text>
</comment>
<name>A0A4Z2G8E8_9TELE</name>
<evidence type="ECO:0000313" key="3">
    <source>
        <dbReference type="Proteomes" id="UP000314294"/>
    </source>
</evidence>
<evidence type="ECO:0000313" key="2">
    <source>
        <dbReference type="EMBL" id="TNN49243.1"/>
    </source>
</evidence>
<sequence length="111" mass="12849">MRHGFARAAGDTCNPRIPTHMSRGTSSLHPQRQLEGKPKRTVPANWVWNKGRCCYAAPQGEKWEFNWQKGPRRGVYALQTLFILLRSRFHRRHVSCTRGGTSEGYLEREPE</sequence>
<dbReference type="EMBL" id="SRLO01000663">
    <property type="protein sequence ID" value="TNN49243.1"/>
    <property type="molecule type" value="Genomic_DNA"/>
</dbReference>
<feature type="region of interest" description="Disordered" evidence="1">
    <location>
        <begin position="1"/>
        <end position="41"/>
    </location>
</feature>
<evidence type="ECO:0000256" key="1">
    <source>
        <dbReference type="SAM" id="MobiDB-lite"/>
    </source>
</evidence>
<gene>
    <name evidence="2" type="ORF">EYF80_040541</name>
</gene>
<dbReference type="Proteomes" id="UP000314294">
    <property type="component" value="Unassembled WGS sequence"/>
</dbReference>
<proteinExistence type="predicted"/>
<keyword evidence="3" id="KW-1185">Reference proteome</keyword>
<dbReference type="AlphaFoldDB" id="A0A4Z2G8E8"/>
<organism evidence="2 3">
    <name type="scientific">Liparis tanakae</name>
    <name type="common">Tanaka's snailfish</name>
    <dbReference type="NCBI Taxonomy" id="230148"/>
    <lineage>
        <taxon>Eukaryota</taxon>
        <taxon>Metazoa</taxon>
        <taxon>Chordata</taxon>
        <taxon>Craniata</taxon>
        <taxon>Vertebrata</taxon>
        <taxon>Euteleostomi</taxon>
        <taxon>Actinopterygii</taxon>
        <taxon>Neopterygii</taxon>
        <taxon>Teleostei</taxon>
        <taxon>Neoteleostei</taxon>
        <taxon>Acanthomorphata</taxon>
        <taxon>Eupercaria</taxon>
        <taxon>Perciformes</taxon>
        <taxon>Cottioidei</taxon>
        <taxon>Cottales</taxon>
        <taxon>Liparidae</taxon>
        <taxon>Liparis</taxon>
    </lineage>
</organism>
<protein>
    <submittedName>
        <fullName evidence="2">Uncharacterized protein</fullName>
    </submittedName>
</protein>
<accession>A0A4Z2G8E8</accession>